<dbReference type="Pfam" id="PF01612">
    <property type="entry name" value="DNA_pol_A_exo1"/>
    <property type="match status" value="1"/>
</dbReference>
<accession>A0A0D2L530</accession>
<keyword evidence="6" id="KW-0460">Magnesium</keyword>
<keyword evidence="2" id="KW-0540">Nuclease</keyword>
<evidence type="ECO:0000256" key="7">
    <source>
        <dbReference type="ARBA" id="ARBA00023242"/>
    </source>
</evidence>
<dbReference type="PANTHER" id="PTHR13620">
    <property type="entry name" value="3-5 EXONUCLEASE"/>
    <property type="match status" value="1"/>
</dbReference>
<dbReference type="AlphaFoldDB" id="A0A0D2L530"/>
<feature type="region of interest" description="Disordered" evidence="10">
    <location>
        <begin position="926"/>
        <end position="946"/>
    </location>
</feature>
<dbReference type="PANTHER" id="PTHR13620:SF109">
    <property type="entry name" value="3'-5' EXONUCLEASE"/>
    <property type="match status" value="1"/>
</dbReference>
<evidence type="ECO:0000256" key="2">
    <source>
        <dbReference type="ARBA" id="ARBA00022722"/>
    </source>
</evidence>
<sequence>MTDDCYYTYLRSKECSAVRHNLAAKNSLAVKSFVKQPSSPKGVSPFFSNQTAFSDGEESEEEDDIMEPDVGIEKEEIDRTEKGKSPAADGRQAWFKQPKHMPYWLYLFFIEKVGPLIFERKGKYLSRPESFSDRSAIYEVVRGRQEDENKSNATQSTLDSYMMKTYTSFGNFSDPEKYAGFVPSESFLTQMMNRVIEQEEPDANQHTSCISPDQIAIDDSHKINKHIAKIDGVPVFNALWTFMDSRITAHEERNGPLKGVSESIKRYGYSPPQIAFSDDPLKDKGLLHEHFPTLAEKLTPMSAAHGYSALVLPDSASITFIGSAALVNSALLTILAPLEDSSAANICVSVDAEWNISRTEGVSILQVTSHAKSDLIFIIPVYRFKTLPTALSRLLTSKRVFKIGSNIKGDITRLRKQFPAISDQSQTDLIDLKDFCITRGLVTRKEPGSLDILCKKLLNCYLEKPDYLRRHDDWETGDLSPALLNYAALDVYCSRLIFEKASEYSQFQRPSITSPPGTAVTLLLQDGGSAIAHGRIAAKQPNKLGELRNLAPGGTVPFSIVTPVSSLIFFRSNSLREVPETALTAHSSISALLNHDIARDRDLTPLAPDNSINSTLQIQEQDEDGDTDGIPDAFLDLDMRRGSHEDDEEVALSMLEAHSSVLSDTQQGKQNQPNDDFLSPESQAFSYDDWVNGDLYERTTEQFGICKFPDSLRLKLGMDSFNENSPILNASDDWPRRRQGLALPVIPPTTPEARRFFFSEIAKYVAAASTENKQQINIVAFSQDWNKSADGKSRFYITPEVLIAYAKTWEKNTNIKASTDLISDALDVISRTSQIFAAANEPFPKYLTALPLSDQPREGLLEDITDAVESSTIPASISTSLAVSRPAINMPSIPTGPSSSESPQPLLSDMFNNRTLESSLSIDAAEPTNEHPLPAQYLTPSTSTDSINTSALSQLATKLNSPVPSLPTARVSRQQ</sequence>
<dbReference type="Proteomes" id="UP000054270">
    <property type="component" value="Unassembled WGS sequence"/>
</dbReference>
<evidence type="ECO:0000256" key="4">
    <source>
        <dbReference type="ARBA" id="ARBA00022801"/>
    </source>
</evidence>
<keyword evidence="3" id="KW-0479">Metal-binding</keyword>
<dbReference type="Gene3D" id="3.30.420.10">
    <property type="entry name" value="Ribonuclease H-like superfamily/Ribonuclease H"/>
    <property type="match status" value="1"/>
</dbReference>
<dbReference type="GO" id="GO:0008408">
    <property type="term" value="F:3'-5' exonuclease activity"/>
    <property type="evidence" value="ECO:0007669"/>
    <property type="project" value="InterPro"/>
</dbReference>
<feature type="domain" description="3'-5' exonuclease" evidence="11">
    <location>
        <begin position="345"/>
        <end position="500"/>
    </location>
</feature>
<feature type="compositionally biased region" description="Low complexity" evidence="10">
    <location>
        <begin position="897"/>
        <end position="908"/>
    </location>
</feature>
<evidence type="ECO:0000256" key="6">
    <source>
        <dbReference type="ARBA" id="ARBA00022842"/>
    </source>
</evidence>
<evidence type="ECO:0000313" key="13">
    <source>
        <dbReference type="Proteomes" id="UP000054270"/>
    </source>
</evidence>
<feature type="region of interest" description="Disordered" evidence="10">
    <location>
        <begin position="887"/>
        <end position="909"/>
    </location>
</feature>
<dbReference type="GO" id="GO:0006139">
    <property type="term" value="P:nucleobase-containing compound metabolic process"/>
    <property type="evidence" value="ECO:0007669"/>
    <property type="project" value="InterPro"/>
</dbReference>
<evidence type="ECO:0000259" key="11">
    <source>
        <dbReference type="Pfam" id="PF01612"/>
    </source>
</evidence>
<reference evidence="13" key="1">
    <citation type="submission" date="2014-04" db="EMBL/GenBank/DDBJ databases">
        <title>Evolutionary Origins and Diversification of the Mycorrhizal Mutualists.</title>
        <authorList>
            <consortium name="DOE Joint Genome Institute"/>
            <consortium name="Mycorrhizal Genomics Consortium"/>
            <person name="Kohler A."/>
            <person name="Kuo A."/>
            <person name="Nagy L.G."/>
            <person name="Floudas D."/>
            <person name="Copeland A."/>
            <person name="Barry K.W."/>
            <person name="Cichocki N."/>
            <person name="Veneault-Fourrey C."/>
            <person name="LaButti K."/>
            <person name="Lindquist E.A."/>
            <person name="Lipzen A."/>
            <person name="Lundell T."/>
            <person name="Morin E."/>
            <person name="Murat C."/>
            <person name="Riley R."/>
            <person name="Ohm R."/>
            <person name="Sun H."/>
            <person name="Tunlid A."/>
            <person name="Henrissat B."/>
            <person name="Grigoriev I.V."/>
            <person name="Hibbett D.S."/>
            <person name="Martin F."/>
        </authorList>
    </citation>
    <scope>NUCLEOTIDE SEQUENCE [LARGE SCALE GENOMIC DNA]</scope>
    <source>
        <strain evidence="13">FD-334 SS-4</strain>
    </source>
</reference>
<keyword evidence="7" id="KW-0539">Nucleus</keyword>
<keyword evidence="13" id="KW-1185">Reference proteome</keyword>
<proteinExistence type="predicted"/>
<protein>
    <recommendedName>
        <fullName evidence="8">3'-5' exonuclease</fullName>
    </recommendedName>
    <alternativeName>
        <fullName evidence="9">Werner Syndrome-like exonuclease</fullName>
    </alternativeName>
</protein>
<evidence type="ECO:0000256" key="3">
    <source>
        <dbReference type="ARBA" id="ARBA00022723"/>
    </source>
</evidence>
<dbReference type="InterPro" id="IPR012337">
    <property type="entry name" value="RNaseH-like_sf"/>
</dbReference>
<dbReference type="EMBL" id="KN817553">
    <property type="protein sequence ID" value="KJA22002.1"/>
    <property type="molecule type" value="Genomic_DNA"/>
</dbReference>
<dbReference type="GO" id="GO:0003676">
    <property type="term" value="F:nucleic acid binding"/>
    <property type="evidence" value="ECO:0007669"/>
    <property type="project" value="InterPro"/>
</dbReference>
<keyword evidence="4" id="KW-0378">Hydrolase</keyword>
<evidence type="ECO:0000256" key="10">
    <source>
        <dbReference type="SAM" id="MobiDB-lite"/>
    </source>
</evidence>
<keyword evidence="5" id="KW-0269">Exonuclease</keyword>
<dbReference type="GO" id="GO:0005634">
    <property type="term" value="C:nucleus"/>
    <property type="evidence" value="ECO:0007669"/>
    <property type="project" value="UniProtKB-SubCell"/>
</dbReference>
<comment type="subcellular location">
    <subcellularLocation>
        <location evidence="1">Nucleus</location>
    </subcellularLocation>
</comment>
<dbReference type="InterPro" id="IPR036397">
    <property type="entry name" value="RNaseH_sf"/>
</dbReference>
<evidence type="ECO:0000256" key="5">
    <source>
        <dbReference type="ARBA" id="ARBA00022839"/>
    </source>
</evidence>
<dbReference type="InterPro" id="IPR051132">
    <property type="entry name" value="3-5_Exonuclease_domain"/>
</dbReference>
<evidence type="ECO:0000256" key="1">
    <source>
        <dbReference type="ARBA" id="ARBA00004123"/>
    </source>
</evidence>
<dbReference type="InterPro" id="IPR002562">
    <property type="entry name" value="3'-5'_exonuclease_dom"/>
</dbReference>
<evidence type="ECO:0000256" key="9">
    <source>
        <dbReference type="ARBA" id="ARBA00042761"/>
    </source>
</evidence>
<dbReference type="OrthoDB" id="1920326at2759"/>
<dbReference type="SUPFAM" id="SSF53098">
    <property type="entry name" value="Ribonuclease H-like"/>
    <property type="match status" value="1"/>
</dbReference>
<feature type="compositionally biased region" description="Basic and acidic residues" evidence="10">
    <location>
        <begin position="71"/>
        <end position="84"/>
    </location>
</feature>
<evidence type="ECO:0000313" key="12">
    <source>
        <dbReference type="EMBL" id="KJA22002.1"/>
    </source>
</evidence>
<organism evidence="12 13">
    <name type="scientific">Hypholoma sublateritium (strain FD-334 SS-4)</name>
    <dbReference type="NCBI Taxonomy" id="945553"/>
    <lineage>
        <taxon>Eukaryota</taxon>
        <taxon>Fungi</taxon>
        <taxon>Dikarya</taxon>
        <taxon>Basidiomycota</taxon>
        <taxon>Agaricomycotina</taxon>
        <taxon>Agaricomycetes</taxon>
        <taxon>Agaricomycetidae</taxon>
        <taxon>Agaricales</taxon>
        <taxon>Agaricineae</taxon>
        <taxon>Strophariaceae</taxon>
        <taxon>Hypholoma</taxon>
    </lineage>
</organism>
<name>A0A0D2L530_HYPSF</name>
<feature type="region of interest" description="Disordered" evidence="10">
    <location>
        <begin position="45"/>
        <end position="91"/>
    </location>
</feature>
<gene>
    <name evidence="12" type="ORF">HYPSUDRAFT_202494</name>
</gene>
<dbReference type="STRING" id="945553.A0A0D2L530"/>
<dbReference type="GO" id="GO:0046872">
    <property type="term" value="F:metal ion binding"/>
    <property type="evidence" value="ECO:0007669"/>
    <property type="project" value="UniProtKB-KW"/>
</dbReference>
<feature type="compositionally biased region" description="Acidic residues" evidence="10">
    <location>
        <begin position="55"/>
        <end position="67"/>
    </location>
</feature>
<evidence type="ECO:0000256" key="8">
    <source>
        <dbReference type="ARBA" id="ARBA00040531"/>
    </source>
</evidence>